<dbReference type="OrthoDB" id="9807890at2"/>
<comment type="caution">
    <text evidence="2">The sequence shown here is derived from an EMBL/GenBank/DDBJ whole genome shotgun (WGS) entry which is preliminary data.</text>
</comment>
<reference evidence="2 3" key="1">
    <citation type="submission" date="2017-11" db="EMBL/GenBank/DDBJ databases">
        <title>Animal gut microbial communities from fecal samples from Wisconsin, USA.</title>
        <authorList>
            <person name="Neumann A."/>
        </authorList>
    </citation>
    <scope>NUCLEOTIDE SEQUENCE [LARGE SCALE GENOMIC DNA]</scope>
    <source>
        <strain evidence="2 3">UWS3</strain>
    </source>
</reference>
<dbReference type="InterPro" id="IPR050126">
    <property type="entry name" value="Ap4A_hydrolase"/>
</dbReference>
<evidence type="ECO:0000313" key="2">
    <source>
        <dbReference type="EMBL" id="PJJ40924.1"/>
    </source>
</evidence>
<dbReference type="PANTHER" id="PTHR42850">
    <property type="entry name" value="METALLOPHOSPHOESTERASE"/>
    <property type="match status" value="1"/>
</dbReference>
<dbReference type="InterPro" id="IPR006186">
    <property type="entry name" value="Ser/Thr-sp_prot-phosphatase"/>
</dbReference>
<dbReference type="GO" id="GO:0016791">
    <property type="term" value="F:phosphatase activity"/>
    <property type="evidence" value="ECO:0007669"/>
    <property type="project" value="TreeGrafter"/>
</dbReference>
<dbReference type="InterPro" id="IPR029052">
    <property type="entry name" value="Metallo-depent_PP-like"/>
</dbReference>
<dbReference type="EMBL" id="PGEX01000001">
    <property type="protein sequence ID" value="PJJ40924.1"/>
    <property type="molecule type" value="Genomic_DNA"/>
</dbReference>
<dbReference type="GO" id="GO:0005737">
    <property type="term" value="C:cytoplasm"/>
    <property type="evidence" value="ECO:0007669"/>
    <property type="project" value="TreeGrafter"/>
</dbReference>
<organism evidence="2 3">
    <name type="scientific">Hallerella succinigenes</name>
    <dbReference type="NCBI Taxonomy" id="1896222"/>
    <lineage>
        <taxon>Bacteria</taxon>
        <taxon>Pseudomonadati</taxon>
        <taxon>Fibrobacterota</taxon>
        <taxon>Fibrobacteria</taxon>
        <taxon>Fibrobacterales</taxon>
        <taxon>Fibrobacteraceae</taxon>
        <taxon>Hallerella</taxon>
    </lineage>
</organism>
<dbReference type="SUPFAM" id="SSF56300">
    <property type="entry name" value="Metallo-dependent phosphatases"/>
    <property type="match status" value="1"/>
</dbReference>
<dbReference type="Pfam" id="PF00149">
    <property type="entry name" value="Metallophos"/>
    <property type="match status" value="1"/>
</dbReference>
<protein>
    <submittedName>
        <fullName evidence="2">Bis(5'-nucleosyl)-tetraphosphatase (Symmetrical)</fullName>
    </submittedName>
</protein>
<dbReference type="RefSeq" id="WP_100424952.1">
    <property type="nucleotide sequence ID" value="NZ_PGEX01000001.1"/>
</dbReference>
<accession>A0A2M9A5D3</accession>
<dbReference type="Proteomes" id="UP000231134">
    <property type="component" value="Unassembled WGS sequence"/>
</dbReference>
<keyword evidence="3" id="KW-1185">Reference proteome</keyword>
<dbReference type="PANTHER" id="PTHR42850:SF4">
    <property type="entry name" value="ZINC-DEPENDENT ENDOPOLYPHOSPHATASE"/>
    <property type="match status" value="1"/>
</dbReference>
<feature type="domain" description="Calcineurin-like phosphoesterase" evidence="1">
    <location>
        <begin position="5"/>
        <end position="171"/>
    </location>
</feature>
<dbReference type="PRINTS" id="PR00114">
    <property type="entry name" value="STPHPHTASE"/>
</dbReference>
<evidence type="ECO:0000259" key="1">
    <source>
        <dbReference type="Pfam" id="PF00149"/>
    </source>
</evidence>
<name>A0A2M9A5D3_9BACT</name>
<proteinExistence type="predicted"/>
<evidence type="ECO:0000313" key="3">
    <source>
        <dbReference type="Proteomes" id="UP000231134"/>
    </source>
</evidence>
<gene>
    <name evidence="2" type="ORF">BGX16_0876</name>
</gene>
<dbReference type="Gene3D" id="3.60.21.10">
    <property type="match status" value="1"/>
</dbReference>
<dbReference type="AlphaFoldDB" id="A0A2M9A5D3"/>
<dbReference type="InterPro" id="IPR004843">
    <property type="entry name" value="Calcineurin-like_PHP"/>
</dbReference>
<sequence>MKRSIFIGDIHGCYDEMMKMLDVVHYTPGDDSIYFTGDLINKGPDSIKVVQELLANPFQYVMGNHEAWLLNFVKIPENEWTEKQKRSAEILGDPFWLASIVKNWPLWIDTPQALLVHAGIEPGKAKIEDMDPNVLLSVRTWDGKGEDLNNPEDPAWFECVTWPKTVIFGHWAAKGLVDNVPGFIGLDSGCVYGKYLSAYCLEERKFYSVPAARPYSPIKKKKRVPTNA</sequence>